<reference evidence="7 8" key="1">
    <citation type="submission" date="2024-09" db="EMBL/GenBank/DDBJ databases">
        <title>Genome sequencing and assembly of Phytophthora oleae, isolate VK10A, causative agent of rot of olive drupes.</title>
        <authorList>
            <person name="Conti Taguali S."/>
            <person name="Riolo M."/>
            <person name="La Spada F."/>
            <person name="Cacciola S.O."/>
            <person name="Dionisio G."/>
        </authorList>
    </citation>
    <scope>NUCLEOTIDE SEQUENCE [LARGE SCALE GENOMIC DNA]</scope>
    <source>
        <strain evidence="7 8">VK10A</strain>
    </source>
</reference>
<keyword evidence="8" id="KW-1185">Reference proteome</keyword>
<dbReference type="EMBL" id="JBIMZQ010000005">
    <property type="protein sequence ID" value="KAL3671423.1"/>
    <property type="molecule type" value="Genomic_DNA"/>
</dbReference>
<dbReference type="InterPro" id="IPR000971">
    <property type="entry name" value="Globin"/>
</dbReference>
<evidence type="ECO:0000313" key="8">
    <source>
        <dbReference type="Proteomes" id="UP001632037"/>
    </source>
</evidence>
<evidence type="ECO:0000256" key="4">
    <source>
        <dbReference type="RuleBase" id="RU000356"/>
    </source>
</evidence>
<dbReference type="Pfam" id="PF00042">
    <property type="entry name" value="Globin"/>
    <property type="match status" value="1"/>
</dbReference>
<evidence type="ECO:0000256" key="5">
    <source>
        <dbReference type="SAM" id="MobiDB-lite"/>
    </source>
</evidence>
<accession>A0ABD3FXF4</accession>
<evidence type="ECO:0000313" key="7">
    <source>
        <dbReference type="EMBL" id="KAL3671423.1"/>
    </source>
</evidence>
<dbReference type="Proteomes" id="UP001632037">
    <property type="component" value="Unassembled WGS sequence"/>
</dbReference>
<proteinExistence type="inferred from homology"/>
<dbReference type="CDD" id="cd08922">
    <property type="entry name" value="FHb-globin"/>
    <property type="match status" value="1"/>
</dbReference>
<dbReference type="PANTHER" id="PTHR43396">
    <property type="entry name" value="FLAVOHEMOPROTEIN"/>
    <property type="match status" value="1"/>
</dbReference>
<dbReference type="SUPFAM" id="SSF46458">
    <property type="entry name" value="Globin-like"/>
    <property type="match status" value="1"/>
</dbReference>
<dbReference type="PANTHER" id="PTHR43396:SF3">
    <property type="entry name" value="FLAVOHEMOPROTEIN"/>
    <property type="match status" value="1"/>
</dbReference>
<dbReference type="GO" id="GO:0005344">
    <property type="term" value="F:oxygen carrier activity"/>
    <property type="evidence" value="ECO:0007669"/>
    <property type="project" value="UniProtKB-KW"/>
</dbReference>
<dbReference type="InterPro" id="IPR012292">
    <property type="entry name" value="Globin/Proto"/>
</dbReference>
<dbReference type="Gene3D" id="1.10.490.10">
    <property type="entry name" value="Globins"/>
    <property type="match status" value="1"/>
</dbReference>
<evidence type="ECO:0000256" key="2">
    <source>
        <dbReference type="ARBA" id="ARBA00022723"/>
    </source>
</evidence>
<keyword evidence="2" id="KW-0479">Metal-binding</keyword>
<dbReference type="GO" id="GO:0046872">
    <property type="term" value="F:metal ion binding"/>
    <property type="evidence" value="ECO:0007669"/>
    <property type="project" value="UniProtKB-KW"/>
</dbReference>
<keyword evidence="3" id="KW-0408">Iron</keyword>
<protein>
    <recommendedName>
        <fullName evidence="6">Globin domain-containing protein</fullName>
    </recommendedName>
</protein>
<keyword evidence="4" id="KW-0561">Oxygen transport</keyword>
<evidence type="ECO:0000256" key="1">
    <source>
        <dbReference type="ARBA" id="ARBA00022617"/>
    </source>
</evidence>
<gene>
    <name evidence="7" type="ORF">V7S43_003347</name>
</gene>
<feature type="domain" description="Globin" evidence="6">
    <location>
        <begin position="20"/>
        <end position="169"/>
    </location>
</feature>
<dbReference type="FunFam" id="1.10.490.10:FF:000011">
    <property type="entry name" value="Nitric oxide dioxygenase (Pi-NOD1)"/>
    <property type="match status" value="1"/>
</dbReference>
<evidence type="ECO:0000256" key="3">
    <source>
        <dbReference type="ARBA" id="ARBA00023004"/>
    </source>
</evidence>
<feature type="region of interest" description="Disordered" evidence="5">
    <location>
        <begin position="1"/>
        <end position="22"/>
    </location>
</feature>
<keyword evidence="1 4" id="KW-0349">Heme</keyword>
<sequence length="194" mass="21059">MAPNQQTATSTTEKRAGPKPMSTSTIAILKATAPVVKEHGTEITSTMYSTMFSEFPEVQSLFNMSHHRVAGATKSGAPPGVSRQATSLANAVIGFAANCDQLGNLGDAVPRMVHKHVSLDIRAKHYPIVGGCLLRAIKTVLKDAATDEIIDAWKEAYWFLADLLIQAEDNLRDEFENMSGGWAGFRELRVRSQG</sequence>
<comment type="caution">
    <text evidence="7">The sequence shown here is derived from an EMBL/GenBank/DDBJ whole genome shotgun (WGS) entry which is preliminary data.</text>
</comment>
<evidence type="ECO:0000259" key="6">
    <source>
        <dbReference type="PROSITE" id="PS01033"/>
    </source>
</evidence>
<dbReference type="PROSITE" id="PS01033">
    <property type="entry name" value="GLOBIN"/>
    <property type="match status" value="1"/>
</dbReference>
<name>A0ABD3FXF4_9STRA</name>
<organism evidence="7 8">
    <name type="scientific">Phytophthora oleae</name>
    <dbReference type="NCBI Taxonomy" id="2107226"/>
    <lineage>
        <taxon>Eukaryota</taxon>
        <taxon>Sar</taxon>
        <taxon>Stramenopiles</taxon>
        <taxon>Oomycota</taxon>
        <taxon>Peronosporomycetes</taxon>
        <taxon>Peronosporales</taxon>
        <taxon>Peronosporaceae</taxon>
        <taxon>Phytophthora</taxon>
    </lineage>
</organism>
<dbReference type="AlphaFoldDB" id="A0ABD3FXF4"/>
<dbReference type="InterPro" id="IPR009050">
    <property type="entry name" value="Globin-like_sf"/>
</dbReference>
<keyword evidence="4" id="KW-0813">Transport</keyword>
<feature type="compositionally biased region" description="Polar residues" evidence="5">
    <location>
        <begin position="1"/>
        <end position="11"/>
    </location>
</feature>
<comment type="similarity">
    <text evidence="4">Belongs to the globin family.</text>
</comment>